<evidence type="ECO:0000259" key="4">
    <source>
        <dbReference type="PROSITE" id="PS50949"/>
    </source>
</evidence>
<dbReference type="InterPro" id="IPR050679">
    <property type="entry name" value="Bact_HTH_transcr_reg"/>
</dbReference>
<keyword evidence="6" id="KW-1185">Reference proteome</keyword>
<dbReference type="AlphaFoldDB" id="A0A7M2REP2"/>
<reference evidence="5 6" key="1">
    <citation type="submission" date="2020-10" db="EMBL/GenBank/DDBJ databases">
        <title>Blautia liquoris sp.nov., isolated from the mud in a fermentation cellar used for the production of Chinese strong-flavoured liquor.</title>
        <authorList>
            <person name="Lu L."/>
        </authorList>
    </citation>
    <scope>NUCLEOTIDE SEQUENCE [LARGE SCALE GENOMIC DNA]</scope>
    <source>
        <strain evidence="5 6">LZLJ-3</strain>
    </source>
</reference>
<dbReference type="GO" id="GO:0003700">
    <property type="term" value="F:DNA-binding transcription factor activity"/>
    <property type="evidence" value="ECO:0007669"/>
    <property type="project" value="InterPro"/>
</dbReference>
<evidence type="ECO:0000256" key="1">
    <source>
        <dbReference type="ARBA" id="ARBA00023015"/>
    </source>
</evidence>
<dbReference type="FunFam" id="1.10.10.10:FF:000079">
    <property type="entry name" value="GntR family transcriptional regulator"/>
    <property type="match status" value="1"/>
</dbReference>
<dbReference type="SUPFAM" id="SSF46785">
    <property type="entry name" value="Winged helix' DNA-binding domain"/>
    <property type="match status" value="1"/>
</dbReference>
<keyword evidence="3" id="KW-0804">Transcription</keyword>
<dbReference type="Pfam" id="PF07702">
    <property type="entry name" value="UTRA"/>
    <property type="match status" value="1"/>
</dbReference>
<evidence type="ECO:0000256" key="3">
    <source>
        <dbReference type="ARBA" id="ARBA00023163"/>
    </source>
</evidence>
<dbReference type="InterPro" id="IPR036390">
    <property type="entry name" value="WH_DNA-bd_sf"/>
</dbReference>
<dbReference type="InterPro" id="IPR036388">
    <property type="entry name" value="WH-like_DNA-bd_sf"/>
</dbReference>
<dbReference type="InterPro" id="IPR011663">
    <property type="entry name" value="UTRA"/>
</dbReference>
<dbReference type="InterPro" id="IPR028978">
    <property type="entry name" value="Chorismate_lyase_/UTRA_dom_sf"/>
</dbReference>
<evidence type="ECO:0000313" key="5">
    <source>
        <dbReference type="EMBL" id="QOV18813.1"/>
    </source>
</evidence>
<organism evidence="5 6">
    <name type="scientific">Blautia liquoris</name>
    <dbReference type="NCBI Taxonomy" id="2779518"/>
    <lineage>
        <taxon>Bacteria</taxon>
        <taxon>Bacillati</taxon>
        <taxon>Bacillota</taxon>
        <taxon>Clostridia</taxon>
        <taxon>Lachnospirales</taxon>
        <taxon>Lachnospiraceae</taxon>
        <taxon>Blautia</taxon>
    </lineage>
</organism>
<dbReference type="InterPro" id="IPR000524">
    <property type="entry name" value="Tscrpt_reg_HTH_GntR"/>
</dbReference>
<dbReference type="GO" id="GO:0045892">
    <property type="term" value="P:negative regulation of DNA-templated transcription"/>
    <property type="evidence" value="ECO:0007669"/>
    <property type="project" value="TreeGrafter"/>
</dbReference>
<accession>A0A7M2REP2</accession>
<keyword evidence="2" id="KW-0238">DNA-binding</keyword>
<dbReference type="Gene3D" id="3.40.1410.10">
    <property type="entry name" value="Chorismate lyase-like"/>
    <property type="match status" value="1"/>
</dbReference>
<evidence type="ECO:0000256" key="2">
    <source>
        <dbReference type="ARBA" id="ARBA00023125"/>
    </source>
</evidence>
<dbReference type="GO" id="GO:0003677">
    <property type="term" value="F:DNA binding"/>
    <property type="evidence" value="ECO:0007669"/>
    <property type="project" value="UniProtKB-KW"/>
</dbReference>
<dbReference type="EMBL" id="CP063304">
    <property type="protein sequence ID" value="QOV18813.1"/>
    <property type="molecule type" value="Genomic_DNA"/>
</dbReference>
<dbReference type="PRINTS" id="PR00035">
    <property type="entry name" value="HTHGNTR"/>
</dbReference>
<dbReference type="PANTHER" id="PTHR44846:SF1">
    <property type="entry name" value="MANNOSYL-D-GLYCERATE TRANSPORT_METABOLISM SYSTEM REPRESSOR MNGR-RELATED"/>
    <property type="match status" value="1"/>
</dbReference>
<dbReference type="SMART" id="SM00866">
    <property type="entry name" value="UTRA"/>
    <property type="match status" value="1"/>
</dbReference>
<dbReference type="SUPFAM" id="SSF64288">
    <property type="entry name" value="Chorismate lyase-like"/>
    <property type="match status" value="1"/>
</dbReference>
<dbReference type="PANTHER" id="PTHR44846">
    <property type="entry name" value="MANNOSYL-D-GLYCERATE TRANSPORT/METABOLISM SYSTEM REPRESSOR MNGR-RELATED"/>
    <property type="match status" value="1"/>
</dbReference>
<dbReference type="KEGG" id="bliq:INP51_12515"/>
<name>A0A7M2REP2_9FIRM</name>
<dbReference type="Gene3D" id="1.10.10.10">
    <property type="entry name" value="Winged helix-like DNA-binding domain superfamily/Winged helix DNA-binding domain"/>
    <property type="match status" value="1"/>
</dbReference>
<protein>
    <submittedName>
        <fullName evidence="5">GntR family transcriptional regulator</fullName>
    </submittedName>
</protein>
<proteinExistence type="predicted"/>
<dbReference type="RefSeq" id="WP_193735175.1">
    <property type="nucleotide sequence ID" value="NZ_CP063304.1"/>
</dbReference>
<dbReference type="SMART" id="SM00345">
    <property type="entry name" value="HTH_GNTR"/>
    <property type="match status" value="1"/>
</dbReference>
<feature type="domain" description="HTH gntR-type" evidence="4">
    <location>
        <begin position="10"/>
        <end position="78"/>
    </location>
</feature>
<dbReference type="Pfam" id="PF00392">
    <property type="entry name" value="GntR"/>
    <property type="match status" value="1"/>
</dbReference>
<gene>
    <name evidence="5" type="ORF">INP51_12515</name>
</gene>
<dbReference type="PROSITE" id="PS50949">
    <property type="entry name" value="HTH_GNTR"/>
    <property type="match status" value="1"/>
</dbReference>
<dbReference type="Proteomes" id="UP000593601">
    <property type="component" value="Chromosome"/>
</dbReference>
<dbReference type="CDD" id="cd07377">
    <property type="entry name" value="WHTH_GntR"/>
    <property type="match status" value="1"/>
</dbReference>
<evidence type="ECO:0000313" key="6">
    <source>
        <dbReference type="Proteomes" id="UP000593601"/>
    </source>
</evidence>
<sequence length="246" mass="28300">MQLLDTTSIIPLYEQLKNIILNDIKEGKLKPNQKIPTEMEFSKKYKISRMTVRKALSELVDEGVLAKKQGKGTFVLEKKMVEDLSSPNSFTKLCQRNKKEPGGKTLLFVMEKPKEHDKRTLGLNKDEKIIHLKRIRTADNIPVMLENIYFPGHLNRIMTEDLNDTSLYQILQEKYGIYSGNSVMEISVCVAKPEEASLLQIKRGSPCLLMEEVVYDQNNNPLHKTKSIIRGDKFKYISPRMNVTKN</sequence>
<keyword evidence="1" id="KW-0805">Transcription regulation</keyword>